<accession>A0ABQ3HK36</accession>
<comment type="caution">
    <text evidence="2">The sequence shown here is derived from an EMBL/GenBank/DDBJ whole genome shotgun (WGS) entry which is preliminary data.</text>
</comment>
<dbReference type="EMBL" id="BNAD01000004">
    <property type="protein sequence ID" value="GHE17290.1"/>
    <property type="molecule type" value="Genomic_DNA"/>
</dbReference>
<evidence type="ECO:0000256" key="1">
    <source>
        <dbReference type="SAM" id="MobiDB-lite"/>
    </source>
</evidence>
<proteinExistence type="predicted"/>
<protein>
    <submittedName>
        <fullName evidence="2">Uncharacterized protein</fullName>
    </submittedName>
</protein>
<organism evidence="2 3">
    <name type="scientific">Nocardioides flavus</name>
    <name type="common">ex Wang et al. 2016</name>
    <dbReference type="NCBI Taxonomy" id="2058780"/>
    <lineage>
        <taxon>Bacteria</taxon>
        <taxon>Bacillati</taxon>
        <taxon>Actinomycetota</taxon>
        <taxon>Actinomycetes</taxon>
        <taxon>Propionibacteriales</taxon>
        <taxon>Nocardioidaceae</taxon>
        <taxon>Nocardioides</taxon>
    </lineage>
</organism>
<gene>
    <name evidence="2" type="ORF">GCM10011376_19000</name>
</gene>
<sequence>MPRSASSPLRRRMNFPGREDPVQKCDVVEEHKGRVAILAKQHNANRPIANVDQDGGLVR</sequence>
<feature type="region of interest" description="Disordered" evidence="1">
    <location>
        <begin position="1"/>
        <end position="22"/>
    </location>
</feature>
<name>A0ABQ3HK36_9ACTN</name>
<evidence type="ECO:0000313" key="3">
    <source>
        <dbReference type="Proteomes" id="UP000597341"/>
    </source>
</evidence>
<reference evidence="3" key="1">
    <citation type="journal article" date="2019" name="Int. J. Syst. Evol. Microbiol.">
        <title>The Global Catalogue of Microorganisms (GCM) 10K type strain sequencing project: providing services to taxonomists for standard genome sequencing and annotation.</title>
        <authorList>
            <consortium name="The Broad Institute Genomics Platform"/>
            <consortium name="The Broad Institute Genome Sequencing Center for Infectious Disease"/>
            <person name="Wu L."/>
            <person name="Ma J."/>
        </authorList>
    </citation>
    <scope>NUCLEOTIDE SEQUENCE [LARGE SCALE GENOMIC DNA]</scope>
    <source>
        <strain evidence="3">CGMCC 1.12791</strain>
    </source>
</reference>
<keyword evidence="3" id="KW-1185">Reference proteome</keyword>
<evidence type="ECO:0000313" key="2">
    <source>
        <dbReference type="EMBL" id="GHE17290.1"/>
    </source>
</evidence>
<dbReference type="Proteomes" id="UP000597341">
    <property type="component" value="Unassembled WGS sequence"/>
</dbReference>